<feature type="domain" description="PAS" evidence="14">
    <location>
        <begin position="244"/>
        <end position="317"/>
    </location>
</feature>
<reference evidence="17" key="1">
    <citation type="submission" date="2016-05" db="EMBL/GenBank/DDBJ databases">
        <authorList>
            <person name="Liu B."/>
            <person name="Wang J."/>
            <person name="Zhu Y."/>
            <person name="Liu G."/>
            <person name="Chen Q."/>
            <person name="Chen Z."/>
            <person name="Lan J."/>
            <person name="Che J."/>
            <person name="Ge C."/>
            <person name="Shi H."/>
            <person name="Pan Z."/>
            <person name="Liu X."/>
        </authorList>
    </citation>
    <scope>NUCLEOTIDE SEQUENCE [LARGE SCALE GENOMIC DNA]</scope>
    <source>
        <strain evidence="17">FJAT-27215</strain>
    </source>
</reference>
<evidence type="ECO:0000259" key="14">
    <source>
        <dbReference type="PROSITE" id="PS50112"/>
    </source>
</evidence>
<keyword evidence="8 16" id="KW-0418">Kinase</keyword>
<dbReference type="Gene3D" id="3.30.450.20">
    <property type="entry name" value="PAS domain"/>
    <property type="match status" value="2"/>
</dbReference>
<keyword evidence="5" id="KW-0597">Phosphoprotein</keyword>
<protein>
    <recommendedName>
        <fullName evidence="3">histidine kinase</fullName>
        <ecNumber evidence="3">2.7.13.3</ecNumber>
    </recommendedName>
</protein>
<evidence type="ECO:0000259" key="15">
    <source>
        <dbReference type="PROSITE" id="PS50885"/>
    </source>
</evidence>
<dbReference type="InterPro" id="IPR036890">
    <property type="entry name" value="HATPase_C_sf"/>
</dbReference>
<evidence type="ECO:0000313" key="16">
    <source>
        <dbReference type="EMBL" id="OCA92283.1"/>
    </source>
</evidence>
<evidence type="ECO:0000256" key="7">
    <source>
        <dbReference type="ARBA" id="ARBA00022741"/>
    </source>
</evidence>
<keyword evidence="11 12" id="KW-0472">Membrane</keyword>
<evidence type="ECO:0000256" key="8">
    <source>
        <dbReference type="ARBA" id="ARBA00022777"/>
    </source>
</evidence>
<dbReference type="RefSeq" id="WP_065408807.1">
    <property type="nucleotide sequence ID" value="NZ_MAYT01000001.1"/>
</dbReference>
<evidence type="ECO:0000256" key="10">
    <source>
        <dbReference type="ARBA" id="ARBA00023012"/>
    </source>
</evidence>
<keyword evidence="6" id="KW-0808">Transferase</keyword>
<evidence type="ECO:0000256" key="2">
    <source>
        <dbReference type="ARBA" id="ARBA00004651"/>
    </source>
</evidence>
<dbReference type="FunFam" id="3.30.565.10:FF:000006">
    <property type="entry name" value="Sensor histidine kinase WalK"/>
    <property type="match status" value="1"/>
</dbReference>
<dbReference type="Pfam" id="PF00672">
    <property type="entry name" value="HAMP"/>
    <property type="match status" value="1"/>
</dbReference>
<dbReference type="SMART" id="SM00387">
    <property type="entry name" value="HATPase_c"/>
    <property type="match status" value="1"/>
</dbReference>
<dbReference type="PROSITE" id="PS50885">
    <property type="entry name" value="HAMP"/>
    <property type="match status" value="1"/>
</dbReference>
<dbReference type="PANTHER" id="PTHR45453">
    <property type="entry name" value="PHOSPHATE REGULON SENSOR PROTEIN PHOR"/>
    <property type="match status" value="1"/>
</dbReference>
<dbReference type="SUPFAM" id="SSF55874">
    <property type="entry name" value="ATPase domain of HSP90 chaperone/DNA topoisomerase II/histidine kinase"/>
    <property type="match status" value="1"/>
</dbReference>
<dbReference type="CDD" id="cd00082">
    <property type="entry name" value="HisKA"/>
    <property type="match status" value="1"/>
</dbReference>
<dbReference type="Pfam" id="PF02518">
    <property type="entry name" value="HATPase_c"/>
    <property type="match status" value="1"/>
</dbReference>
<dbReference type="Pfam" id="PF00989">
    <property type="entry name" value="PAS"/>
    <property type="match status" value="1"/>
</dbReference>
<dbReference type="SMART" id="SM00388">
    <property type="entry name" value="HisKA"/>
    <property type="match status" value="1"/>
</dbReference>
<keyword evidence="7" id="KW-0547">Nucleotide-binding</keyword>
<dbReference type="Gene3D" id="3.30.565.10">
    <property type="entry name" value="Histidine kinase-like ATPase, C-terminal domain"/>
    <property type="match status" value="1"/>
</dbReference>
<dbReference type="InterPro" id="IPR050351">
    <property type="entry name" value="BphY/WalK/GraS-like"/>
</dbReference>
<dbReference type="InterPro" id="IPR035965">
    <property type="entry name" value="PAS-like_dom_sf"/>
</dbReference>
<feature type="domain" description="Histidine kinase" evidence="13">
    <location>
        <begin position="369"/>
        <end position="586"/>
    </location>
</feature>
<dbReference type="Pfam" id="PF16736">
    <property type="entry name" value="sCache_like"/>
    <property type="match status" value="1"/>
</dbReference>
<evidence type="ECO:0000256" key="11">
    <source>
        <dbReference type="ARBA" id="ARBA00023136"/>
    </source>
</evidence>
<feature type="domain" description="HAMP" evidence="15">
    <location>
        <begin position="187"/>
        <end position="239"/>
    </location>
</feature>
<comment type="subcellular location">
    <subcellularLocation>
        <location evidence="2">Cell membrane</location>
        <topology evidence="2">Multi-pass membrane protein</topology>
    </subcellularLocation>
</comment>
<evidence type="ECO:0000313" key="17">
    <source>
        <dbReference type="Proteomes" id="UP000092578"/>
    </source>
</evidence>
<keyword evidence="4" id="KW-1003">Cell membrane</keyword>
<dbReference type="SMART" id="SM00304">
    <property type="entry name" value="HAMP"/>
    <property type="match status" value="1"/>
</dbReference>
<proteinExistence type="predicted"/>
<dbReference type="EC" id="2.7.13.3" evidence="3"/>
<dbReference type="Gene3D" id="6.10.340.10">
    <property type="match status" value="1"/>
</dbReference>
<dbReference type="InterPro" id="IPR031967">
    <property type="entry name" value="PhoR_single_Cache-like_dom"/>
</dbReference>
<dbReference type="InterPro" id="IPR003594">
    <property type="entry name" value="HATPase_dom"/>
</dbReference>
<keyword evidence="17" id="KW-1185">Reference proteome</keyword>
<dbReference type="Pfam" id="PF00512">
    <property type="entry name" value="HisKA"/>
    <property type="match status" value="1"/>
</dbReference>
<accession>A0A1B9B877</accession>
<feature type="transmembrane region" description="Helical" evidence="12">
    <location>
        <begin position="163"/>
        <end position="181"/>
    </location>
</feature>
<dbReference type="GO" id="GO:0005524">
    <property type="term" value="F:ATP binding"/>
    <property type="evidence" value="ECO:0007669"/>
    <property type="project" value="UniProtKB-KW"/>
</dbReference>
<evidence type="ECO:0000256" key="5">
    <source>
        <dbReference type="ARBA" id="ARBA00022553"/>
    </source>
</evidence>
<dbReference type="InterPro" id="IPR036097">
    <property type="entry name" value="HisK_dim/P_sf"/>
</dbReference>
<dbReference type="NCBIfam" id="TIGR00229">
    <property type="entry name" value="sensory_box"/>
    <property type="match status" value="1"/>
</dbReference>
<dbReference type="Proteomes" id="UP000092578">
    <property type="component" value="Unassembled WGS sequence"/>
</dbReference>
<dbReference type="CDD" id="cd06225">
    <property type="entry name" value="HAMP"/>
    <property type="match status" value="1"/>
</dbReference>
<dbReference type="EMBL" id="MAYT01000001">
    <property type="protein sequence ID" value="OCA92283.1"/>
    <property type="molecule type" value="Genomic_DNA"/>
</dbReference>
<sequence>MIKFRTRLMLALLSLIVLVLVALGIILGQMFKGYYLSTFNERLEKETEVLAGQINREGGLQAFNTDMVKDWSKQLQVRISLADASGKLVFDSGAFDDSTISDHQEIVKRLAGMGSSTAYRESLFNKFGEHYHWRTIKNKDGQKDGMIVLNTKVKDLDNIYQQIWLILLFSLGASLVLLTLFSTKITNRYTKPIESATKVAIELAKGNYRARTHEIPPDEVGMLNTSINILARNLQEMMQAQEMHQNRLSTLIENMESGLLLIDDRGFITMVNKSFKRHFHLEKKQLIRKRYHEAIPHEQVIDIVEEVFMTEQNVRRQLLLPLGIERKHFEVSGAPIIGTNAEWKGVLIVFHDITSLKKLEQMRKDFVANVSHELKTPITSIKGFTETLLDGALEDKEALKMFLTIILKESERMQSLVMDLLELSKIEQKGISLNITQLSVDALITDMLPSLQNRFEEKQIELSLQLEKNLWIEGDSGRLKQVFFNLMTNAILYTQEGGHIEVRAFEEDNRVIVEVEDNGIGMDPEELPRIFERFYRVDKARSRNSGGTGLGLAIVKHIIEAHDGEIFVKSKATEGTTFTVSLKKQNEEEGRFEEKNRIN</sequence>
<dbReference type="PANTHER" id="PTHR45453:SF1">
    <property type="entry name" value="PHOSPHATE REGULON SENSOR PROTEIN PHOR"/>
    <property type="match status" value="1"/>
</dbReference>
<dbReference type="GO" id="GO:0016036">
    <property type="term" value="P:cellular response to phosphate starvation"/>
    <property type="evidence" value="ECO:0007669"/>
    <property type="project" value="TreeGrafter"/>
</dbReference>
<dbReference type="CDD" id="cd00130">
    <property type="entry name" value="PAS"/>
    <property type="match status" value="1"/>
</dbReference>
<comment type="caution">
    <text evidence="16">The sequence shown here is derived from an EMBL/GenBank/DDBJ whole genome shotgun (WGS) entry which is preliminary data.</text>
</comment>
<dbReference type="GO" id="GO:0000155">
    <property type="term" value="F:phosphorelay sensor kinase activity"/>
    <property type="evidence" value="ECO:0007669"/>
    <property type="project" value="InterPro"/>
</dbReference>
<gene>
    <name evidence="16" type="ORF">A8F95_00725</name>
</gene>
<evidence type="ECO:0000256" key="1">
    <source>
        <dbReference type="ARBA" id="ARBA00000085"/>
    </source>
</evidence>
<dbReference type="PROSITE" id="PS50112">
    <property type="entry name" value="PAS"/>
    <property type="match status" value="1"/>
</dbReference>
<dbReference type="GO" id="GO:0006355">
    <property type="term" value="P:regulation of DNA-templated transcription"/>
    <property type="evidence" value="ECO:0007669"/>
    <property type="project" value="InterPro"/>
</dbReference>
<dbReference type="SUPFAM" id="SSF158472">
    <property type="entry name" value="HAMP domain-like"/>
    <property type="match status" value="1"/>
</dbReference>
<dbReference type="InterPro" id="IPR004358">
    <property type="entry name" value="Sig_transdc_His_kin-like_C"/>
</dbReference>
<evidence type="ECO:0000256" key="4">
    <source>
        <dbReference type="ARBA" id="ARBA00022475"/>
    </source>
</evidence>
<keyword evidence="10" id="KW-0902">Two-component regulatory system</keyword>
<dbReference type="FunFam" id="1.10.287.130:FF:000001">
    <property type="entry name" value="Two-component sensor histidine kinase"/>
    <property type="match status" value="1"/>
</dbReference>
<dbReference type="PRINTS" id="PR00344">
    <property type="entry name" value="BCTRLSENSOR"/>
</dbReference>
<dbReference type="GO" id="GO:0005886">
    <property type="term" value="C:plasma membrane"/>
    <property type="evidence" value="ECO:0007669"/>
    <property type="project" value="UniProtKB-SubCell"/>
</dbReference>
<comment type="catalytic activity">
    <reaction evidence="1">
        <text>ATP + protein L-histidine = ADP + protein N-phospho-L-histidine.</text>
        <dbReference type="EC" id="2.7.13.3"/>
    </reaction>
</comment>
<keyword evidence="12" id="KW-1133">Transmembrane helix</keyword>
<evidence type="ECO:0000256" key="6">
    <source>
        <dbReference type="ARBA" id="ARBA00022679"/>
    </source>
</evidence>
<dbReference type="InterPro" id="IPR003660">
    <property type="entry name" value="HAMP_dom"/>
</dbReference>
<dbReference type="SMART" id="SM00091">
    <property type="entry name" value="PAS"/>
    <property type="match status" value="1"/>
</dbReference>
<dbReference type="GO" id="GO:0004721">
    <property type="term" value="F:phosphoprotein phosphatase activity"/>
    <property type="evidence" value="ECO:0007669"/>
    <property type="project" value="TreeGrafter"/>
</dbReference>
<dbReference type="InterPro" id="IPR013767">
    <property type="entry name" value="PAS_fold"/>
</dbReference>
<dbReference type="CDD" id="cd00075">
    <property type="entry name" value="HATPase"/>
    <property type="match status" value="1"/>
</dbReference>
<evidence type="ECO:0000256" key="12">
    <source>
        <dbReference type="SAM" id="Phobius"/>
    </source>
</evidence>
<dbReference type="InterPro" id="IPR003661">
    <property type="entry name" value="HisK_dim/P_dom"/>
</dbReference>
<dbReference type="SUPFAM" id="SSF47384">
    <property type="entry name" value="Homodimeric domain of signal transducing histidine kinase"/>
    <property type="match status" value="1"/>
</dbReference>
<dbReference type="AlphaFoldDB" id="A0A1B9B877"/>
<dbReference type="InterPro" id="IPR000014">
    <property type="entry name" value="PAS"/>
</dbReference>
<dbReference type="PROSITE" id="PS50109">
    <property type="entry name" value="HIS_KIN"/>
    <property type="match status" value="1"/>
</dbReference>
<evidence type="ECO:0000256" key="9">
    <source>
        <dbReference type="ARBA" id="ARBA00022840"/>
    </source>
</evidence>
<dbReference type="Gene3D" id="1.10.287.130">
    <property type="match status" value="1"/>
</dbReference>
<evidence type="ECO:0000256" key="3">
    <source>
        <dbReference type="ARBA" id="ARBA00012438"/>
    </source>
</evidence>
<keyword evidence="12" id="KW-0812">Transmembrane</keyword>
<name>A0A1B9B877_9BACI</name>
<keyword evidence="9" id="KW-0067">ATP-binding</keyword>
<evidence type="ECO:0000259" key="13">
    <source>
        <dbReference type="PROSITE" id="PS50109"/>
    </source>
</evidence>
<dbReference type="InterPro" id="IPR005467">
    <property type="entry name" value="His_kinase_dom"/>
</dbReference>
<dbReference type="NCBIfam" id="NF046044">
    <property type="entry name" value="PnpS"/>
    <property type="match status" value="1"/>
</dbReference>
<organism evidence="16 17">
    <name type="scientific">Pseudobacillus wudalianchiensis</name>
    <dbReference type="NCBI Taxonomy" id="1743143"/>
    <lineage>
        <taxon>Bacteria</taxon>
        <taxon>Bacillati</taxon>
        <taxon>Bacillota</taxon>
        <taxon>Bacilli</taxon>
        <taxon>Bacillales</taxon>
        <taxon>Bacillaceae</taxon>
        <taxon>Pseudobacillus</taxon>
    </lineage>
</organism>
<dbReference type="SUPFAM" id="SSF55785">
    <property type="entry name" value="PYP-like sensor domain (PAS domain)"/>
    <property type="match status" value="1"/>
</dbReference>